<sequence>MAYSDSIKEKFNELCKDPSFIQAYNDFNGTNKTVLNMSELFSVGTLFHFVTITMLNGQELLITDSYHDTEFNGKTYIASGDFTDISTVQESKELNNISLTVTLSNVRTEYINLVSSSALNNAAVKIDIGFKDPNTGAIRESFNIDTGTISKLTVNIDLDDNESKNETEVEIDSIWAVLEKSARNHCSDAIHRSYPGNENDTFYARIGKWNSSRRWTSVK</sequence>
<evidence type="ECO:0000313" key="1">
    <source>
        <dbReference type="EMBL" id="MEZ4051443.1"/>
    </source>
</evidence>
<proteinExistence type="predicted"/>
<evidence type="ECO:0000313" key="2">
    <source>
        <dbReference type="Proteomes" id="UP001567731"/>
    </source>
</evidence>
<reference evidence="1 2" key="1">
    <citation type="submission" date="2023-06" db="EMBL/GenBank/DDBJ databases">
        <title>Genome characterization of Enterobacterales and Pseudomonas spp isolates with different phenotypes to cefepime-taniborbactam.</title>
        <authorList>
            <person name="Hernandez-Garcia M."/>
            <person name="Garcia-Castillo M."/>
            <person name="Ruiz-Garbajosa P."/>
            <person name="Canton R."/>
        </authorList>
    </citation>
    <scope>NUCLEOTIDE SEQUENCE [LARGE SCALE GENOMIC DNA]</scope>
    <source>
        <strain evidence="1 2">A003</strain>
    </source>
</reference>
<evidence type="ECO:0008006" key="3">
    <source>
        <dbReference type="Google" id="ProtNLM"/>
    </source>
</evidence>
<dbReference type="EMBL" id="JAUEHC010000013">
    <property type="protein sequence ID" value="MEZ4051443.1"/>
    <property type="molecule type" value="Genomic_DNA"/>
</dbReference>
<protein>
    <recommendedName>
        <fullName evidence="3">DUF2163 domain-containing protein</fullName>
    </recommendedName>
</protein>
<dbReference type="RefSeq" id="WP_371196676.1">
    <property type="nucleotide sequence ID" value="NZ_JAUEHC010000013.1"/>
</dbReference>
<comment type="caution">
    <text evidence="1">The sequence shown here is derived from an EMBL/GenBank/DDBJ whole genome shotgun (WGS) entry which is preliminary data.</text>
</comment>
<dbReference type="Pfam" id="PF09931">
    <property type="entry name" value="Phage_phiJL001_Gp84_N"/>
    <property type="match status" value="1"/>
</dbReference>
<name>A0ABV4JD04_9ENTR</name>
<organism evidence="1 2">
    <name type="scientific">Enterobacter rongchengensis</name>
    <dbReference type="NCBI Taxonomy" id="3030999"/>
    <lineage>
        <taxon>Bacteria</taxon>
        <taxon>Pseudomonadati</taxon>
        <taxon>Pseudomonadota</taxon>
        <taxon>Gammaproteobacteria</taxon>
        <taxon>Enterobacterales</taxon>
        <taxon>Enterobacteriaceae</taxon>
        <taxon>Enterobacter</taxon>
    </lineage>
</organism>
<dbReference type="Proteomes" id="UP001567731">
    <property type="component" value="Unassembled WGS sequence"/>
</dbReference>
<accession>A0ABV4JD04</accession>
<keyword evidence="2" id="KW-1185">Reference proteome</keyword>
<gene>
    <name evidence="1" type="ORF">QVM81_07630</name>
</gene>